<dbReference type="OrthoDB" id="3176171at2759"/>
<feature type="domain" description="Kinesin-associated" evidence="1">
    <location>
        <begin position="28"/>
        <end position="124"/>
    </location>
</feature>
<evidence type="ECO:0000313" key="2">
    <source>
        <dbReference type="EMBL" id="VEL11233.1"/>
    </source>
</evidence>
<dbReference type="InterPro" id="IPR032405">
    <property type="entry name" value="Kinesin_assoc"/>
</dbReference>
<evidence type="ECO:0000259" key="1">
    <source>
        <dbReference type="Pfam" id="PF16183"/>
    </source>
</evidence>
<dbReference type="Gene3D" id="6.10.250.2520">
    <property type="match status" value="1"/>
</dbReference>
<dbReference type="PANTHER" id="PTHR47117:SF10">
    <property type="entry name" value="KINESIN-LIKE PROTEIN KIF1B"/>
    <property type="match status" value="1"/>
</dbReference>
<dbReference type="EMBL" id="CAAALY010011231">
    <property type="protein sequence ID" value="VEL11233.1"/>
    <property type="molecule type" value="Genomic_DNA"/>
</dbReference>
<accession>A0A3S5BNU9</accession>
<proteinExistence type="predicted"/>
<sequence>MALSECPEGRGASSIVTMTSVAKSTDGQISAMTGGCCADKADAVEKLLASEKLIAELNETFEEKLRKSEALREQRENELTEMGIAVHSDLGVTGVFSPKQAPHLVNLNEDPAMSECLIYYLKEGETV</sequence>
<dbReference type="Proteomes" id="UP000784294">
    <property type="component" value="Unassembled WGS sequence"/>
</dbReference>
<comment type="caution">
    <text evidence="2">The sequence shown here is derived from an EMBL/GenBank/DDBJ whole genome shotgun (WGS) entry which is preliminary data.</text>
</comment>
<protein>
    <recommendedName>
        <fullName evidence="1">Kinesin-associated domain-containing protein</fullName>
    </recommendedName>
</protein>
<dbReference type="Pfam" id="PF16183">
    <property type="entry name" value="Kinesin_assoc"/>
    <property type="match status" value="1"/>
</dbReference>
<evidence type="ECO:0000313" key="3">
    <source>
        <dbReference type="Proteomes" id="UP000784294"/>
    </source>
</evidence>
<gene>
    <name evidence="2" type="ORF">PXEA_LOCUS4673</name>
</gene>
<organism evidence="2 3">
    <name type="scientific">Protopolystoma xenopodis</name>
    <dbReference type="NCBI Taxonomy" id="117903"/>
    <lineage>
        <taxon>Eukaryota</taxon>
        <taxon>Metazoa</taxon>
        <taxon>Spiralia</taxon>
        <taxon>Lophotrochozoa</taxon>
        <taxon>Platyhelminthes</taxon>
        <taxon>Monogenea</taxon>
        <taxon>Polyopisthocotylea</taxon>
        <taxon>Polystomatidea</taxon>
        <taxon>Polystomatidae</taxon>
        <taxon>Protopolystoma</taxon>
    </lineage>
</organism>
<dbReference type="Gene3D" id="2.60.200.20">
    <property type="match status" value="1"/>
</dbReference>
<keyword evidence="3" id="KW-1185">Reference proteome</keyword>
<reference evidence="2" key="1">
    <citation type="submission" date="2018-11" db="EMBL/GenBank/DDBJ databases">
        <authorList>
            <consortium name="Pathogen Informatics"/>
        </authorList>
    </citation>
    <scope>NUCLEOTIDE SEQUENCE</scope>
</reference>
<name>A0A3S5BNU9_9PLAT</name>
<dbReference type="AlphaFoldDB" id="A0A3S5BNU9"/>
<dbReference type="PANTHER" id="PTHR47117">
    <property type="entry name" value="STAR-RELATED LIPID TRANSFER PROTEIN 9"/>
    <property type="match status" value="1"/>
</dbReference>